<dbReference type="AlphaFoldDB" id="A0A1E3HAS5"/>
<reference evidence="2 3" key="1">
    <citation type="submission" date="2016-06" db="EMBL/GenBank/DDBJ databases">
        <title>Evolution of pathogenesis and genome organization in the Tremellales.</title>
        <authorList>
            <person name="Cuomo C."/>
            <person name="Litvintseva A."/>
            <person name="Heitman J."/>
            <person name="Chen Y."/>
            <person name="Sun S."/>
            <person name="Springer D."/>
            <person name="Dromer F."/>
            <person name="Young S."/>
            <person name="Zeng Q."/>
            <person name="Chapman S."/>
            <person name="Gujja S."/>
            <person name="Saif S."/>
            <person name="Birren B."/>
        </authorList>
    </citation>
    <scope>NUCLEOTIDE SEQUENCE [LARGE SCALE GENOMIC DNA]</scope>
    <source>
        <strain evidence="2 3">CBS 6039</strain>
    </source>
</reference>
<dbReference type="RefSeq" id="XP_018989342.1">
    <property type="nucleotide sequence ID" value="XM_019142771.1"/>
</dbReference>
<dbReference type="GeneID" id="30159261"/>
<dbReference type="STRING" id="1295533.A0A1E3HAS5"/>
<dbReference type="PANTHER" id="PTHR10957">
    <property type="entry name" value="RAP1 GTPASE-GDP DISSOCIATION STIMULATOR 1"/>
    <property type="match status" value="1"/>
</dbReference>
<dbReference type="GO" id="GO:0005085">
    <property type="term" value="F:guanyl-nucleotide exchange factor activity"/>
    <property type="evidence" value="ECO:0007669"/>
    <property type="project" value="InterPro"/>
</dbReference>
<organism evidence="2 3">
    <name type="scientific">Cryptococcus amylolentus CBS 6039</name>
    <dbReference type="NCBI Taxonomy" id="1295533"/>
    <lineage>
        <taxon>Eukaryota</taxon>
        <taxon>Fungi</taxon>
        <taxon>Dikarya</taxon>
        <taxon>Basidiomycota</taxon>
        <taxon>Agaricomycotina</taxon>
        <taxon>Tremellomycetes</taxon>
        <taxon>Tremellales</taxon>
        <taxon>Cryptococcaceae</taxon>
        <taxon>Cryptococcus</taxon>
    </lineage>
</organism>
<sequence length="613" mass="66350">MSKMEPAESQQLLVSRLGSLTAQLTSQREPDAKTETELVSLLDDIATVLKDESHRANLGATKLPDTICALLNLLSTSSNIVNPDAALKEVGRVSANLVVQNDPNRNIMCALGYIDTVLSPATLGRGPRPCDHALVASLYNLVVEGNESCIAAMRLANNFRQLSISAEVYFLHILQPQPCTPEDANVCIWLWTVIQRSTSSNGIELASVLDEDTTSRLMAPIRQLASPLSSPNDFQQQETMLETLNLSCQIIEMVLSSSYSAGHQALLLPGQRLDVILDFIEHAEPSLHALVGGENGTGDGSEEDEELDPEQSMGDSKAYLAHGIVSVSSEMSDVADAAAFWARLGRWLASDIEKRKDLVECALLGMGNSVKDDASAHRILSGDIVPFDCIMKMLRPETPATTQHALVGLLRNLSISVEGQKLLSTLDVGDKLVDMGVWDEKRDMLGSVQGGAIGIFKNLCKGQPATASHLIVCYKDQLLALLDRTNDQAIKFEGIRVFVNVARNLPKGLDLAGKQALQDQRIARLMVDMLSNAYEHPILQGEAILGLALLAVFGSAKAEVLKAMNETCPESPGKTGEQQLRNILLSGKDSLSEEIRQNGETLISLLSGQQKVE</sequence>
<dbReference type="EMBL" id="AWGJ01000013">
    <property type="protein sequence ID" value="ODN73430.1"/>
    <property type="molecule type" value="Genomic_DNA"/>
</dbReference>
<dbReference type="SUPFAM" id="SSF48371">
    <property type="entry name" value="ARM repeat"/>
    <property type="match status" value="1"/>
</dbReference>
<dbReference type="OrthoDB" id="26149at2759"/>
<dbReference type="InterPro" id="IPR011989">
    <property type="entry name" value="ARM-like"/>
</dbReference>
<evidence type="ECO:0000256" key="1">
    <source>
        <dbReference type="SAM" id="MobiDB-lite"/>
    </source>
</evidence>
<dbReference type="Gene3D" id="1.25.10.10">
    <property type="entry name" value="Leucine-rich Repeat Variant"/>
    <property type="match status" value="1"/>
</dbReference>
<dbReference type="Proteomes" id="UP000094065">
    <property type="component" value="Unassembled WGS sequence"/>
</dbReference>
<keyword evidence="3" id="KW-1185">Reference proteome</keyword>
<evidence type="ECO:0000313" key="3">
    <source>
        <dbReference type="Proteomes" id="UP000094065"/>
    </source>
</evidence>
<evidence type="ECO:0000313" key="2">
    <source>
        <dbReference type="EMBL" id="ODN73430.1"/>
    </source>
</evidence>
<name>A0A1E3HAS5_9TREE</name>
<dbReference type="InterPro" id="IPR040144">
    <property type="entry name" value="RAP1GDS1"/>
</dbReference>
<feature type="region of interest" description="Disordered" evidence="1">
    <location>
        <begin position="290"/>
        <end position="313"/>
    </location>
</feature>
<protein>
    <submittedName>
        <fullName evidence="2">Uncharacterized protein</fullName>
    </submittedName>
</protein>
<gene>
    <name evidence="2" type="ORF">L202_07952</name>
</gene>
<feature type="compositionally biased region" description="Acidic residues" evidence="1">
    <location>
        <begin position="300"/>
        <end position="309"/>
    </location>
</feature>
<comment type="caution">
    <text evidence="2">The sequence shown here is derived from an EMBL/GenBank/DDBJ whole genome shotgun (WGS) entry which is preliminary data.</text>
</comment>
<dbReference type="InterPro" id="IPR016024">
    <property type="entry name" value="ARM-type_fold"/>
</dbReference>
<accession>A0A1E3HAS5</accession>
<proteinExistence type="predicted"/>